<comment type="caution">
    <text evidence="2">The sequence shown here is derived from an EMBL/GenBank/DDBJ whole genome shotgun (WGS) entry which is preliminary data.</text>
</comment>
<reference evidence="3" key="1">
    <citation type="journal article" date="2019" name="Int. J. Syst. Evol. Microbiol.">
        <title>The Global Catalogue of Microorganisms (GCM) 10K type strain sequencing project: providing services to taxonomists for standard genome sequencing and annotation.</title>
        <authorList>
            <consortium name="The Broad Institute Genomics Platform"/>
            <consortium name="The Broad Institute Genome Sequencing Center for Infectious Disease"/>
            <person name="Wu L."/>
            <person name="Ma J."/>
        </authorList>
    </citation>
    <scope>NUCLEOTIDE SEQUENCE [LARGE SCALE GENOMIC DNA]</scope>
    <source>
        <strain evidence="3">JCM 17695</strain>
    </source>
</reference>
<dbReference type="InterPro" id="IPR036291">
    <property type="entry name" value="NAD(P)-bd_dom_sf"/>
</dbReference>
<dbReference type="EMBL" id="JBHTEY010000004">
    <property type="protein sequence ID" value="MFC7615796.1"/>
    <property type="molecule type" value="Genomic_DNA"/>
</dbReference>
<proteinExistence type="predicted"/>
<name>A0ABW2TQL0_9PSEU</name>
<feature type="domain" description="NAD-dependent epimerase/dehydratase" evidence="1">
    <location>
        <begin position="5"/>
        <end position="102"/>
    </location>
</feature>
<dbReference type="InterPro" id="IPR051783">
    <property type="entry name" value="NAD(P)-dependent_oxidoreduct"/>
</dbReference>
<evidence type="ECO:0000259" key="1">
    <source>
        <dbReference type="Pfam" id="PF01370"/>
    </source>
</evidence>
<dbReference type="SUPFAM" id="SSF51735">
    <property type="entry name" value="NAD(P)-binding Rossmann-fold domains"/>
    <property type="match status" value="1"/>
</dbReference>
<evidence type="ECO:0000313" key="3">
    <source>
        <dbReference type="Proteomes" id="UP001596512"/>
    </source>
</evidence>
<dbReference type="InterPro" id="IPR001509">
    <property type="entry name" value="Epimerase_deHydtase"/>
</dbReference>
<dbReference type="Pfam" id="PF01370">
    <property type="entry name" value="Epimerase"/>
    <property type="match status" value="1"/>
</dbReference>
<dbReference type="PANTHER" id="PTHR48079">
    <property type="entry name" value="PROTEIN YEEZ"/>
    <property type="match status" value="1"/>
</dbReference>
<accession>A0ABW2TQL0</accession>
<organism evidence="2 3">
    <name type="scientific">Actinokineospora soli</name>
    <dbReference type="NCBI Taxonomy" id="1048753"/>
    <lineage>
        <taxon>Bacteria</taxon>
        <taxon>Bacillati</taxon>
        <taxon>Actinomycetota</taxon>
        <taxon>Actinomycetes</taxon>
        <taxon>Pseudonocardiales</taxon>
        <taxon>Pseudonocardiaceae</taxon>
        <taxon>Actinokineospora</taxon>
    </lineage>
</organism>
<protein>
    <submittedName>
        <fullName evidence="2">NAD-dependent epimerase/dehydratase family protein</fullName>
    </submittedName>
</protein>
<evidence type="ECO:0000313" key="2">
    <source>
        <dbReference type="EMBL" id="MFC7615796.1"/>
    </source>
</evidence>
<keyword evidence="3" id="KW-1185">Reference proteome</keyword>
<dbReference type="Proteomes" id="UP001596512">
    <property type="component" value="Unassembled WGS sequence"/>
</dbReference>
<dbReference type="PANTHER" id="PTHR48079:SF6">
    <property type="entry name" value="NAD(P)-BINDING DOMAIN-CONTAINING PROTEIN-RELATED"/>
    <property type="match status" value="1"/>
</dbReference>
<sequence>MSRCLVLGARGYIGTLLAPALRAAGHSVRTMSRSQEPGPDAVRGDVSDPVALASAMSGVDVVYHLVHSMDRDDYAEVDARIAHGVATAAAAAGVRQLVYLGGPSPVDQPMSTHLASRTEVGEIFLAGPVPALVLRAAMVVGAGSASFELLAQAARTAPFVLKPAWMGNRSRPIAVRDVLFHLVRAASSSPVDAAVDVGGPEVVTYLELIQRCARIAGLPWRVPVPVVDVPLAAAAAFTDFPPSLVKALVESLKHDLVPESVLPLPGGGRRWTGRCGRRWGSRCRRRCRRCRRRGCTARCGGCACRRTGRRCGA</sequence>
<dbReference type="Gene3D" id="3.40.50.720">
    <property type="entry name" value="NAD(P)-binding Rossmann-like Domain"/>
    <property type="match status" value="1"/>
</dbReference>
<gene>
    <name evidence="2" type="ORF">ACFQV2_22210</name>
</gene>